<comment type="caution">
    <text evidence="6">The sequence shown here is derived from an EMBL/GenBank/DDBJ whole genome shotgun (WGS) entry which is preliminary data.</text>
</comment>
<organism evidence="6">
    <name type="scientific">bioreactor metagenome</name>
    <dbReference type="NCBI Taxonomy" id="1076179"/>
    <lineage>
        <taxon>unclassified sequences</taxon>
        <taxon>metagenomes</taxon>
        <taxon>ecological metagenomes</taxon>
    </lineage>
</organism>
<dbReference type="EMBL" id="VSSQ01017293">
    <property type="protein sequence ID" value="MPM59442.1"/>
    <property type="molecule type" value="Genomic_DNA"/>
</dbReference>
<dbReference type="Gene3D" id="2.40.50.1020">
    <property type="entry name" value="LytTr DNA-binding domain"/>
    <property type="match status" value="1"/>
</dbReference>
<name>A0A645B1W5_9ZZZZ</name>
<dbReference type="InterPro" id="IPR007492">
    <property type="entry name" value="LytTR_DNA-bd_dom"/>
</dbReference>
<dbReference type="SMART" id="SM00850">
    <property type="entry name" value="LytTR"/>
    <property type="match status" value="1"/>
</dbReference>
<keyword evidence="2" id="KW-0805">Transcription regulation</keyword>
<feature type="domain" description="HTH LytTR-type" evidence="5">
    <location>
        <begin position="41"/>
        <end position="145"/>
    </location>
</feature>
<dbReference type="Pfam" id="PF04397">
    <property type="entry name" value="LytTR"/>
    <property type="match status" value="1"/>
</dbReference>
<accession>A0A645B1W5</accession>
<evidence type="ECO:0000256" key="4">
    <source>
        <dbReference type="ARBA" id="ARBA00023163"/>
    </source>
</evidence>
<protein>
    <submittedName>
        <fullName evidence="6">Putative HTH-type transcriptional regulator</fullName>
    </submittedName>
</protein>
<sequence length="145" mass="16431">MQIEIQLDESCTEPKVILRAAQLTDEVRELAQRLTVGTMWLAGFCGEQAVLLDPSELLRITAQNGKVWAVTMQGSYLLRMRLYEAEEKLRSPDFVRISHAEIINLKQVKSFDLSFAGTICVTLLNGQQTYVARRYVARIKQTLGI</sequence>
<keyword evidence="4" id="KW-0804">Transcription</keyword>
<keyword evidence="1" id="KW-0963">Cytoplasm</keyword>
<evidence type="ECO:0000256" key="1">
    <source>
        <dbReference type="ARBA" id="ARBA00022490"/>
    </source>
</evidence>
<proteinExistence type="predicted"/>
<dbReference type="GO" id="GO:0003677">
    <property type="term" value="F:DNA binding"/>
    <property type="evidence" value="ECO:0007669"/>
    <property type="project" value="UniProtKB-KW"/>
</dbReference>
<dbReference type="PANTHER" id="PTHR37299">
    <property type="entry name" value="TRANSCRIPTIONAL REGULATOR-RELATED"/>
    <property type="match status" value="1"/>
</dbReference>
<evidence type="ECO:0000313" key="6">
    <source>
        <dbReference type="EMBL" id="MPM59442.1"/>
    </source>
</evidence>
<reference evidence="6" key="1">
    <citation type="submission" date="2019-08" db="EMBL/GenBank/DDBJ databases">
        <authorList>
            <person name="Kucharzyk K."/>
            <person name="Murdoch R.W."/>
            <person name="Higgins S."/>
            <person name="Loffler F."/>
        </authorList>
    </citation>
    <scope>NUCLEOTIDE SEQUENCE</scope>
</reference>
<evidence type="ECO:0000256" key="2">
    <source>
        <dbReference type="ARBA" id="ARBA00023015"/>
    </source>
</evidence>
<evidence type="ECO:0000259" key="5">
    <source>
        <dbReference type="PROSITE" id="PS50930"/>
    </source>
</evidence>
<dbReference type="PANTHER" id="PTHR37299:SF2">
    <property type="entry name" value="HTH LYTTR-TYPE DOMAIN-CONTAINING PROTEIN"/>
    <property type="match status" value="1"/>
</dbReference>
<evidence type="ECO:0000256" key="3">
    <source>
        <dbReference type="ARBA" id="ARBA00023125"/>
    </source>
</evidence>
<dbReference type="PROSITE" id="PS50930">
    <property type="entry name" value="HTH_LYTTR"/>
    <property type="match status" value="1"/>
</dbReference>
<keyword evidence="3" id="KW-0238">DNA-binding</keyword>
<gene>
    <name evidence="6" type="ORF">SDC9_106284</name>
</gene>
<dbReference type="GO" id="GO:0000156">
    <property type="term" value="F:phosphorelay response regulator activity"/>
    <property type="evidence" value="ECO:0007669"/>
    <property type="project" value="InterPro"/>
</dbReference>
<dbReference type="AlphaFoldDB" id="A0A645B1W5"/>
<dbReference type="InterPro" id="IPR046947">
    <property type="entry name" value="LytR-like"/>
</dbReference>